<reference evidence="2 3" key="1">
    <citation type="journal article" date="2019" name="Commun. Biol.">
        <title>The bagworm genome reveals a unique fibroin gene that provides high tensile strength.</title>
        <authorList>
            <person name="Kono N."/>
            <person name="Nakamura H."/>
            <person name="Ohtoshi R."/>
            <person name="Tomita M."/>
            <person name="Numata K."/>
            <person name="Arakawa K."/>
        </authorList>
    </citation>
    <scope>NUCLEOTIDE SEQUENCE [LARGE SCALE GENOMIC DNA]</scope>
</reference>
<proteinExistence type="predicted"/>
<dbReference type="Proteomes" id="UP000299102">
    <property type="component" value="Unassembled WGS sequence"/>
</dbReference>
<feature type="region of interest" description="Disordered" evidence="1">
    <location>
        <begin position="83"/>
        <end position="102"/>
    </location>
</feature>
<evidence type="ECO:0000313" key="2">
    <source>
        <dbReference type="EMBL" id="GBO99036.1"/>
    </source>
</evidence>
<keyword evidence="3" id="KW-1185">Reference proteome</keyword>
<accession>A0A4C1SCA9</accession>
<dbReference type="EMBL" id="BGZK01000002">
    <property type="protein sequence ID" value="GBO99036.1"/>
    <property type="molecule type" value="Genomic_DNA"/>
</dbReference>
<dbReference type="AlphaFoldDB" id="A0A4C1SCA9"/>
<gene>
    <name evidence="2" type="ORF">EVAR_395_1</name>
</gene>
<evidence type="ECO:0000256" key="1">
    <source>
        <dbReference type="SAM" id="MobiDB-lite"/>
    </source>
</evidence>
<evidence type="ECO:0000313" key="3">
    <source>
        <dbReference type="Proteomes" id="UP000299102"/>
    </source>
</evidence>
<sequence>MRRRRAGRAERQLVLKENRGGHDCGLVKILEFFPSCVKTGPICIRTVRRGLYGSLMGLHLQENQVKPSPLQIKLLSREMVPNVKSTRNKTSARGVSRQSDKSQVQTAMLGKSNFCFRFKARLFRAT</sequence>
<protein>
    <submittedName>
        <fullName evidence="2">Uncharacterized protein</fullName>
    </submittedName>
</protein>
<comment type="caution">
    <text evidence="2">The sequence shown here is derived from an EMBL/GenBank/DDBJ whole genome shotgun (WGS) entry which is preliminary data.</text>
</comment>
<organism evidence="2 3">
    <name type="scientific">Eumeta variegata</name>
    <name type="common">Bagworm moth</name>
    <name type="synonym">Eumeta japonica</name>
    <dbReference type="NCBI Taxonomy" id="151549"/>
    <lineage>
        <taxon>Eukaryota</taxon>
        <taxon>Metazoa</taxon>
        <taxon>Ecdysozoa</taxon>
        <taxon>Arthropoda</taxon>
        <taxon>Hexapoda</taxon>
        <taxon>Insecta</taxon>
        <taxon>Pterygota</taxon>
        <taxon>Neoptera</taxon>
        <taxon>Endopterygota</taxon>
        <taxon>Lepidoptera</taxon>
        <taxon>Glossata</taxon>
        <taxon>Ditrysia</taxon>
        <taxon>Tineoidea</taxon>
        <taxon>Psychidae</taxon>
        <taxon>Oiketicinae</taxon>
        <taxon>Eumeta</taxon>
    </lineage>
</organism>
<name>A0A4C1SCA9_EUMVA</name>